<gene>
    <name evidence="1" type="ORF">GCM10022252_41750</name>
</gene>
<evidence type="ECO:0000313" key="1">
    <source>
        <dbReference type="EMBL" id="GAA4195610.1"/>
    </source>
</evidence>
<keyword evidence="2" id="KW-1185">Reference proteome</keyword>
<name>A0ABP8B141_9ACTN</name>
<evidence type="ECO:0000313" key="2">
    <source>
        <dbReference type="Proteomes" id="UP001501251"/>
    </source>
</evidence>
<accession>A0ABP8B141</accession>
<evidence type="ECO:0008006" key="3">
    <source>
        <dbReference type="Google" id="ProtNLM"/>
    </source>
</evidence>
<dbReference type="EMBL" id="BAABAQ010000007">
    <property type="protein sequence ID" value="GAA4195610.1"/>
    <property type="molecule type" value="Genomic_DNA"/>
</dbReference>
<reference evidence="2" key="1">
    <citation type="journal article" date="2019" name="Int. J. Syst. Evol. Microbiol.">
        <title>The Global Catalogue of Microorganisms (GCM) 10K type strain sequencing project: providing services to taxonomists for standard genome sequencing and annotation.</title>
        <authorList>
            <consortium name="The Broad Institute Genomics Platform"/>
            <consortium name="The Broad Institute Genome Sequencing Center for Infectious Disease"/>
            <person name="Wu L."/>
            <person name="Ma J."/>
        </authorList>
    </citation>
    <scope>NUCLEOTIDE SEQUENCE [LARGE SCALE GENOMIC DNA]</scope>
    <source>
        <strain evidence="2">JCM 17388</strain>
    </source>
</reference>
<sequence>MSSRLLAVEALTGAFPLVVAVAVPVEPAIRTQVSSTASARRAVLHREAAMGFSPVAGGHIPDAMVYRRMFSQGTVTIWGKVIREKRYREIVCNIALIRRWIRGIRGTS</sequence>
<organism evidence="1 2">
    <name type="scientific">Streptosporangium oxazolinicum</name>
    <dbReference type="NCBI Taxonomy" id="909287"/>
    <lineage>
        <taxon>Bacteria</taxon>
        <taxon>Bacillati</taxon>
        <taxon>Actinomycetota</taxon>
        <taxon>Actinomycetes</taxon>
        <taxon>Streptosporangiales</taxon>
        <taxon>Streptosporangiaceae</taxon>
        <taxon>Streptosporangium</taxon>
    </lineage>
</organism>
<proteinExistence type="predicted"/>
<protein>
    <recommendedName>
        <fullName evidence="3">Secreted protein</fullName>
    </recommendedName>
</protein>
<dbReference type="Proteomes" id="UP001501251">
    <property type="component" value="Unassembled WGS sequence"/>
</dbReference>
<comment type="caution">
    <text evidence="1">The sequence shown here is derived from an EMBL/GenBank/DDBJ whole genome shotgun (WGS) entry which is preliminary data.</text>
</comment>